<feature type="transmembrane region" description="Helical" evidence="2">
    <location>
        <begin position="27"/>
        <end position="46"/>
    </location>
</feature>
<keyword evidence="2" id="KW-1133">Transmembrane helix</keyword>
<feature type="compositionally biased region" description="Basic and acidic residues" evidence="1">
    <location>
        <begin position="66"/>
        <end position="82"/>
    </location>
</feature>
<feature type="region of interest" description="Disordered" evidence="1">
    <location>
        <begin position="61"/>
        <end position="82"/>
    </location>
</feature>
<accession>A0A2K1QR03</accession>
<evidence type="ECO:0000313" key="3">
    <source>
        <dbReference type="EMBL" id="PNS17508.1"/>
    </source>
</evidence>
<evidence type="ECO:0000256" key="2">
    <source>
        <dbReference type="SAM" id="Phobius"/>
    </source>
</evidence>
<evidence type="ECO:0000313" key="4">
    <source>
        <dbReference type="Proteomes" id="UP000243797"/>
    </source>
</evidence>
<dbReference type="Proteomes" id="UP000243797">
    <property type="component" value="Unassembled WGS sequence"/>
</dbReference>
<keyword evidence="2" id="KW-0472">Membrane</keyword>
<dbReference type="AlphaFoldDB" id="A0A2K1QR03"/>
<keyword evidence="2" id="KW-0812">Transmembrane</keyword>
<gene>
    <name evidence="3" type="ORF">CAC42_8051</name>
</gene>
<dbReference type="InParanoid" id="A0A2K1QR03"/>
<evidence type="ECO:0000256" key="1">
    <source>
        <dbReference type="SAM" id="MobiDB-lite"/>
    </source>
</evidence>
<dbReference type="EMBL" id="NKHZ01000050">
    <property type="protein sequence ID" value="PNS17508.1"/>
    <property type="molecule type" value="Genomic_DNA"/>
</dbReference>
<proteinExistence type="predicted"/>
<reference evidence="3 4" key="1">
    <citation type="submission" date="2017-06" db="EMBL/GenBank/DDBJ databases">
        <title>Draft genome sequence of a variant of Elsinoe murrayae.</title>
        <authorList>
            <person name="Cheng Q."/>
        </authorList>
    </citation>
    <scope>NUCLEOTIDE SEQUENCE [LARGE SCALE GENOMIC DNA]</scope>
    <source>
        <strain evidence="3 4">CQ-2017a</strain>
    </source>
</reference>
<keyword evidence="4" id="KW-1185">Reference proteome</keyword>
<name>A0A2K1QR03_9PEZI</name>
<organism evidence="3 4">
    <name type="scientific">Sphaceloma murrayae</name>
    <dbReference type="NCBI Taxonomy" id="2082308"/>
    <lineage>
        <taxon>Eukaryota</taxon>
        <taxon>Fungi</taxon>
        <taxon>Dikarya</taxon>
        <taxon>Ascomycota</taxon>
        <taxon>Pezizomycotina</taxon>
        <taxon>Dothideomycetes</taxon>
        <taxon>Dothideomycetidae</taxon>
        <taxon>Myriangiales</taxon>
        <taxon>Elsinoaceae</taxon>
        <taxon>Sphaceloma</taxon>
    </lineage>
</organism>
<protein>
    <submittedName>
        <fullName evidence="3">Uncharacterized protein</fullName>
    </submittedName>
</protein>
<comment type="caution">
    <text evidence="3">The sequence shown here is derived from an EMBL/GenBank/DDBJ whole genome shotgun (WGS) entry which is preliminary data.</text>
</comment>
<sequence>MSTSTLDYPAILANATSPSAFTVVKSASMAAADIVVAAIGVAKLALIDKCLKKVYECCCGSPAITPDEKQDKDPERMSATEM</sequence>